<comment type="subcellular location">
    <subcellularLocation>
        <location evidence="1">Mitochondrion</location>
    </subcellularLocation>
</comment>
<dbReference type="GO" id="GO:1990904">
    <property type="term" value="C:ribonucleoprotein complex"/>
    <property type="evidence" value="ECO:0007669"/>
    <property type="project" value="UniProtKB-KW"/>
</dbReference>
<evidence type="ECO:0000256" key="2">
    <source>
        <dbReference type="ARBA" id="ARBA00008046"/>
    </source>
</evidence>
<dbReference type="InterPro" id="IPR007741">
    <property type="entry name" value="Ribosomal_mL43/mS25/NADH_DH"/>
</dbReference>
<dbReference type="PANTHER" id="PTHR13274:SF2">
    <property type="entry name" value="SMALL RIBOSOMAL SUBUNIT PROTEIN MS25"/>
    <property type="match status" value="1"/>
</dbReference>
<keyword evidence="4" id="KW-0496">Mitochondrion</keyword>
<protein>
    <recommendedName>
        <fullName evidence="6">Small ribosomal subunit protein mS25</fullName>
    </recommendedName>
    <alternativeName>
        <fullName evidence="7">28S ribosomal protein S25, mitochondrial</fullName>
    </alternativeName>
</protein>
<comment type="caution">
    <text evidence="9">The sequence shown here is derived from an EMBL/GenBank/DDBJ whole genome shotgun (WGS) entry which is preliminary data.</text>
</comment>
<dbReference type="GO" id="GO:0005840">
    <property type="term" value="C:ribosome"/>
    <property type="evidence" value="ECO:0007669"/>
    <property type="project" value="UniProtKB-KW"/>
</dbReference>
<evidence type="ECO:0000259" key="8">
    <source>
        <dbReference type="SMART" id="SM00916"/>
    </source>
</evidence>
<dbReference type="SMART" id="SM00916">
    <property type="entry name" value="L51_S25_CI-B8"/>
    <property type="match status" value="1"/>
</dbReference>
<organism evidence="9 10">
    <name type="scientific">Ranatra chinensis</name>
    <dbReference type="NCBI Taxonomy" id="642074"/>
    <lineage>
        <taxon>Eukaryota</taxon>
        <taxon>Metazoa</taxon>
        <taxon>Ecdysozoa</taxon>
        <taxon>Arthropoda</taxon>
        <taxon>Hexapoda</taxon>
        <taxon>Insecta</taxon>
        <taxon>Pterygota</taxon>
        <taxon>Neoptera</taxon>
        <taxon>Paraneoptera</taxon>
        <taxon>Hemiptera</taxon>
        <taxon>Heteroptera</taxon>
        <taxon>Panheteroptera</taxon>
        <taxon>Nepomorpha</taxon>
        <taxon>Nepidae</taxon>
        <taxon>Ranatrinae</taxon>
        <taxon>Ranatra</taxon>
    </lineage>
</organism>
<evidence type="ECO:0000313" key="10">
    <source>
        <dbReference type="Proteomes" id="UP001558652"/>
    </source>
</evidence>
<proteinExistence type="inferred from homology"/>
<dbReference type="Pfam" id="PF05047">
    <property type="entry name" value="L51_S25_CI-B8"/>
    <property type="match status" value="1"/>
</dbReference>
<keyword evidence="5" id="KW-0687">Ribonucleoprotein</keyword>
<evidence type="ECO:0000256" key="5">
    <source>
        <dbReference type="ARBA" id="ARBA00023274"/>
    </source>
</evidence>
<feature type="domain" description="Ribosomal protein/NADH dehydrogenase" evidence="8">
    <location>
        <begin position="37"/>
        <end position="110"/>
    </location>
</feature>
<evidence type="ECO:0000256" key="1">
    <source>
        <dbReference type="ARBA" id="ARBA00004173"/>
    </source>
</evidence>
<evidence type="ECO:0000313" key="9">
    <source>
        <dbReference type="EMBL" id="KAL1124375.1"/>
    </source>
</evidence>
<evidence type="ECO:0000256" key="7">
    <source>
        <dbReference type="ARBA" id="ARBA00035369"/>
    </source>
</evidence>
<sequence length="167" mass="19625">MPFMKGAAPIRRTLQYLEAGKLHFKERLKIMSINYNMKGEHHDGARNFVFWYLPQIQYKNPRVQLITFKDMTPTPFIRCYFDDGEQMLIDLDSKNKDQIMDHLIKVVGKPENVLKMEENAREKTDNPANFGYYCSRHCICEIPGQVPCPSVVQLPKHMRGKYRNAQE</sequence>
<evidence type="ECO:0000256" key="3">
    <source>
        <dbReference type="ARBA" id="ARBA00022980"/>
    </source>
</evidence>
<keyword evidence="10" id="KW-1185">Reference proteome</keyword>
<name>A0ABD0YAJ8_9HEMI</name>
<dbReference type="EMBL" id="JBFDAA010000010">
    <property type="protein sequence ID" value="KAL1124375.1"/>
    <property type="molecule type" value="Genomic_DNA"/>
</dbReference>
<dbReference type="AlphaFoldDB" id="A0ABD0YAJ8"/>
<dbReference type="InterPro" id="IPR036249">
    <property type="entry name" value="Thioredoxin-like_sf"/>
</dbReference>
<dbReference type="SUPFAM" id="SSF52833">
    <property type="entry name" value="Thioredoxin-like"/>
    <property type="match status" value="1"/>
</dbReference>
<dbReference type="GO" id="GO:0005739">
    <property type="term" value="C:mitochondrion"/>
    <property type="evidence" value="ECO:0007669"/>
    <property type="project" value="UniProtKB-SubCell"/>
</dbReference>
<dbReference type="InterPro" id="IPR040049">
    <property type="entry name" value="Ribosomal_mS25/mL61"/>
</dbReference>
<keyword evidence="3" id="KW-0689">Ribosomal protein</keyword>
<dbReference type="PANTHER" id="PTHR13274">
    <property type="entry name" value="MITOCHONDRIAL RIBOSOMAL PROTEIN S25"/>
    <property type="match status" value="1"/>
</dbReference>
<dbReference type="Gene3D" id="3.40.30.10">
    <property type="entry name" value="Glutaredoxin"/>
    <property type="match status" value="1"/>
</dbReference>
<gene>
    <name evidence="9" type="ORF">AAG570_001004</name>
</gene>
<dbReference type="FunFam" id="3.40.30.10:FF:000247">
    <property type="entry name" value="28S ribosomal protein S25, mitochondrial"/>
    <property type="match status" value="1"/>
</dbReference>
<evidence type="ECO:0000256" key="6">
    <source>
        <dbReference type="ARBA" id="ARBA00035139"/>
    </source>
</evidence>
<evidence type="ECO:0000256" key="4">
    <source>
        <dbReference type="ARBA" id="ARBA00023128"/>
    </source>
</evidence>
<accession>A0ABD0YAJ8</accession>
<reference evidence="9 10" key="1">
    <citation type="submission" date="2024-07" db="EMBL/GenBank/DDBJ databases">
        <title>Chromosome-level genome assembly of the water stick insect Ranatra chinensis (Heteroptera: Nepidae).</title>
        <authorList>
            <person name="Liu X."/>
        </authorList>
    </citation>
    <scope>NUCLEOTIDE SEQUENCE [LARGE SCALE GENOMIC DNA]</scope>
    <source>
        <strain evidence="9">Cailab_2021Rc</strain>
        <tissue evidence="9">Muscle</tissue>
    </source>
</reference>
<comment type="similarity">
    <text evidence="2">Belongs to the mitochondrion-specific ribosomal protein mS25 family.</text>
</comment>
<dbReference type="Proteomes" id="UP001558652">
    <property type="component" value="Unassembled WGS sequence"/>
</dbReference>